<dbReference type="PANTHER" id="PTHR37469">
    <property type="entry name" value="CELLOBIONIC ACID PHOSPHORYLASE-RELATED"/>
    <property type="match status" value="1"/>
</dbReference>
<dbReference type="PANTHER" id="PTHR37469:SF2">
    <property type="entry name" value="CELLOBIONIC ACID PHOSPHORYLASE"/>
    <property type="match status" value="1"/>
</dbReference>
<dbReference type="InterPro" id="IPR033432">
    <property type="entry name" value="GH94_catalytic"/>
</dbReference>
<dbReference type="GO" id="GO:0016757">
    <property type="term" value="F:glycosyltransferase activity"/>
    <property type="evidence" value="ECO:0007669"/>
    <property type="project" value="UniProtKB-KW"/>
</dbReference>
<accession>A0A7C3RL48</accession>
<reference evidence="5" key="1">
    <citation type="journal article" date="2020" name="mSystems">
        <title>Genome- and Community-Level Interaction Insights into Carbon Utilization and Element Cycling Functions of Hydrothermarchaeota in Hydrothermal Sediment.</title>
        <authorList>
            <person name="Zhou Z."/>
            <person name="Liu Y."/>
            <person name="Xu W."/>
            <person name="Pan J."/>
            <person name="Luo Z.H."/>
            <person name="Li M."/>
        </authorList>
    </citation>
    <scope>NUCLEOTIDE SEQUENCE [LARGE SCALE GENOMIC DNA]</scope>
    <source>
        <strain evidence="5">SpSt-81</strain>
    </source>
</reference>
<dbReference type="InterPro" id="IPR037018">
    <property type="entry name" value="GH65_N"/>
</dbReference>
<feature type="domain" description="Glycosyl hydrolase 94 supersandwich" evidence="3">
    <location>
        <begin position="18"/>
        <end position="301"/>
    </location>
</feature>
<keyword evidence="2 5" id="KW-0808">Transferase</keyword>
<name>A0A7C3RL48_DICTH</name>
<evidence type="ECO:0000259" key="4">
    <source>
        <dbReference type="Pfam" id="PF17167"/>
    </source>
</evidence>
<dbReference type="SUPFAM" id="SSF48208">
    <property type="entry name" value="Six-hairpin glycosidases"/>
    <property type="match status" value="1"/>
</dbReference>
<feature type="domain" description="Glycosyl hydrolase 94 catalytic" evidence="4">
    <location>
        <begin position="316"/>
        <end position="717"/>
    </location>
</feature>
<dbReference type="AlphaFoldDB" id="A0A7C3RL48"/>
<dbReference type="InterPro" id="IPR012341">
    <property type="entry name" value="6hp_glycosidase-like_sf"/>
</dbReference>
<keyword evidence="1" id="KW-0328">Glycosyltransferase</keyword>
<gene>
    <name evidence="5" type="ORF">ENW00_09315</name>
</gene>
<dbReference type="Pfam" id="PF06165">
    <property type="entry name" value="GH94_b-supersand"/>
    <property type="match status" value="1"/>
</dbReference>
<evidence type="ECO:0000259" key="3">
    <source>
        <dbReference type="Pfam" id="PF06165"/>
    </source>
</evidence>
<evidence type="ECO:0000313" key="5">
    <source>
        <dbReference type="EMBL" id="HFX14319.1"/>
    </source>
</evidence>
<proteinExistence type="predicted"/>
<sequence>MKEKLFENKYGYFTENGKEYVIKTPQTPKPWINVISNGDYGIVISNTGSGYSFRTHASLNRITRWNQDLIKDDFGKYIYVRDNKKKIFWSIPWKPVCSDYENFEAIYGFGYSIFKTKYYNITFELTLFVPLKDPLEIWILKIINEDKKKKDLSLFTYLEWNLGSAPDWHREFHRTFIETYFNKEKNYIYSRKRLWEIPNEKGEHWNKDWDYTAFHWVNYPVSEAEGSKEEFIGMYRDLVSPKALIEGRLTNTFGKWEDDIASLKIDIKLDPCEEKILIFSLGAVKNNSEENIEKILEKYNTKEKVEKALGDVKKMWEDLLSGFYVETKDPAFDIMNNYWLKYQAISGRLWARTAYYQLGGAYGFRDQLQDSQIFLYLDPKKTFDQIKLHAKHQFSDGYVYHWWHPISKIGHRNEISDNRLWLPFLVIRYLKNTDDWSILKEIIPYIDSGEGTIYEHCYKAIDLSLKKFSPRGLPLIGNGDWNDGMNAVGTEGKGESIWLGHFLYGILLDFSYVAEKEKDFDRAEYYRERAKELKEAINKYGWDGEWYIRAFKDNGEPIGSKSCEEGKIFLNAQSWAILNDSAEENKKEKAYESMKKYLFREYGPLLLYPAYTKPNPQIGYLTRYAPGVRENGGLYTHAGCWAVLAVCKVKDKIAYEIYKSFMPIYRGMNPDLYQVEPYVTCGNVDGPDSKYFGRGGWSWYTGSATWYFIAGIEGILGIIPTWEGLKISPNIPENWDEVKVKRLFRGKIYEIYIRRKGKFEIFLDGKKINGDTINYQGPKNPVFVEVNI</sequence>
<dbReference type="InterPro" id="IPR052047">
    <property type="entry name" value="GH94_Enzymes"/>
</dbReference>
<dbReference type="InterPro" id="IPR010383">
    <property type="entry name" value="Glyco_hydrolase_94_b-supersand"/>
</dbReference>
<protein>
    <submittedName>
        <fullName evidence="5">Glycosyl transferase family 36</fullName>
    </submittedName>
</protein>
<dbReference type="Pfam" id="PF17167">
    <property type="entry name" value="Glyco_hydro_94"/>
    <property type="match status" value="1"/>
</dbReference>
<organism evidence="5">
    <name type="scientific">Dictyoglomus thermophilum</name>
    <dbReference type="NCBI Taxonomy" id="14"/>
    <lineage>
        <taxon>Bacteria</taxon>
        <taxon>Pseudomonadati</taxon>
        <taxon>Dictyoglomota</taxon>
        <taxon>Dictyoglomia</taxon>
        <taxon>Dictyoglomales</taxon>
        <taxon>Dictyoglomaceae</taxon>
        <taxon>Dictyoglomus</taxon>
    </lineage>
</organism>
<dbReference type="Gene3D" id="2.70.98.40">
    <property type="entry name" value="Glycoside hydrolase, family 65, N-terminal domain"/>
    <property type="match status" value="1"/>
</dbReference>
<dbReference type="Gene3D" id="1.20.890.20">
    <property type="entry name" value="mpn423 like domain"/>
    <property type="match status" value="1"/>
</dbReference>
<dbReference type="InterPro" id="IPR011013">
    <property type="entry name" value="Gal_mutarotase_sf_dom"/>
</dbReference>
<dbReference type="GO" id="GO:0030246">
    <property type="term" value="F:carbohydrate binding"/>
    <property type="evidence" value="ECO:0007669"/>
    <property type="project" value="InterPro"/>
</dbReference>
<dbReference type="SMART" id="SM01068">
    <property type="entry name" value="CBM_X"/>
    <property type="match status" value="1"/>
</dbReference>
<dbReference type="EMBL" id="DTIN01000043">
    <property type="protein sequence ID" value="HFX14319.1"/>
    <property type="molecule type" value="Genomic_DNA"/>
</dbReference>
<dbReference type="Gene3D" id="1.50.10.10">
    <property type="match status" value="1"/>
</dbReference>
<dbReference type="Gene3D" id="2.60.420.10">
    <property type="entry name" value="Maltose phosphorylase, domain 3"/>
    <property type="match status" value="1"/>
</dbReference>
<comment type="caution">
    <text evidence="5">The sequence shown here is derived from an EMBL/GenBank/DDBJ whole genome shotgun (WGS) entry which is preliminary data.</text>
</comment>
<evidence type="ECO:0000256" key="1">
    <source>
        <dbReference type="ARBA" id="ARBA00022676"/>
    </source>
</evidence>
<evidence type="ECO:0000256" key="2">
    <source>
        <dbReference type="ARBA" id="ARBA00022679"/>
    </source>
</evidence>
<dbReference type="SUPFAM" id="SSF74650">
    <property type="entry name" value="Galactose mutarotase-like"/>
    <property type="match status" value="1"/>
</dbReference>
<dbReference type="GO" id="GO:0005975">
    <property type="term" value="P:carbohydrate metabolic process"/>
    <property type="evidence" value="ECO:0007669"/>
    <property type="project" value="InterPro"/>
</dbReference>
<dbReference type="InterPro" id="IPR008928">
    <property type="entry name" value="6-hairpin_glycosidase_sf"/>
</dbReference>